<organism evidence="2 3">
    <name type="scientific">Odontophorus gujanensis</name>
    <name type="common">marbled wood quail</name>
    <dbReference type="NCBI Taxonomy" id="886794"/>
    <lineage>
        <taxon>Eukaryota</taxon>
        <taxon>Metazoa</taxon>
        <taxon>Chordata</taxon>
        <taxon>Craniata</taxon>
        <taxon>Vertebrata</taxon>
        <taxon>Euteleostomi</taxon>
        <taxon>Archelosauria</taxon>
        <taxon>Archosauria</taxon>
        <taxon>Dinosauria</taxon>
        <taxon>Saurischia</taxon>
        <taxon>Theropoda</taxon>
        <taxon>Coelurosauria</taxon>
        <taxon>Aves</taxon>
        <taxon>Neognathae</taxon>
        <taxon>Galloanserae</taxon>
        <taxon>Galliformes</taxon>
        <taxon>Odontophoridae</taxon>
        <taxon>Odontophorus</taxon>
    </lineage>
</organism>
<feature type="non-terminal residue" evidence="2">
    <location>
        <position position="1"/>
    </location>
</feature>
<keyword evidence="1" id="KW-0812">Transmembrane</keyword>
<dbReference type="EMBL" id="VXAB01013658">
    <property type="protein sequence ID" value="NXJ15990.1"/>
    <property type="molecule type" value="Genomic_DNA"/>
</dbReference>
<dbReference type="Gene3D" id="2.60.40.10">
    <property type="entry name" value="Immunoglobulins"/>
    <property type="match status" value="1"/>
</dbReference>
<dbReference type="GO" id="GO:0002250">
    <property type="term" value="P:adaptive immune response"/>
    <property type="evidence" value="ECO:0007669"/>
    <property type="project" value="InterPro"/>
</dbReference>
<dbReference type="Proteomes" id="UP000522663">
    <property type="component" value="Unassembled WGS sequence"/>
</dbReference>
<comment type="caution">
    <text evidence="2">The sequence shown here is derived from an EMBL/GenBank/DDBJ whole genome shotgun (WGS) entry which is preliminary data.</text>
</comment>
<dbReference type="PANTHER" id="PTHR15343:SF0">
    <property type="entry name" value="T-CELL ANTIGEN CD7"/>
    <property type="match status" value="1"/>
</dbReference>
<sequence length="144" mass="16371">FLLKTHIQLEKVLYVSSQNAVTIFPAFDNRLEYSNQENKLVITLHNLRKNDTDLYVCAAALKTSSLIMSEGGTMVLVEDGEQTACSISSLAIYPLIVMVVLLLSALICYILHRVNMKKYFQKKKRNVVYEDMSFSSRSNTLVRT</sequence>
<evidence type="ECO:0000313" key="3">
    <source>
        <dbReference type="Proteomes" id="UP000522663"/>
    </source>
</evidence>
<dbReference type="GO" id="GO:0038023">
    <property type="term" value="F:signaling receptor activity"/>
    <property type="evidence" value="ECO:0007669"/>
    <property type="project" value="InterPro"/>
</dbReference>
<evidence type="ECO:0000313" key="2">
    <source>
        <dbReference type="EMBL" id="NXJ15990.1"/>
    </source>
</evidence>
<keyword evidence="1" id="KW-0472">Membrane</keyword>
<dbReference type="InterPro" id="IPR013783">
    <property type="entry name" value="Ig-like_fold"/>
</dbReference>
<dbReference type="AlphaFoldDB" id="A0A7K9Z3K1"/>
<feature type="non-terminal residue" evidence="2">
    <location>
        <position position="144"/>
    </location>
</feature>
<keyword evidence="1" id="KW-1133">Transmembrane helix</keyword>
<dbReference type="InterPro" id="IPR036179">
    <property type="entry name" value="Ig-like_dom_sf"/>
</dbReference>
<keyword evidence="3" id="KW-1185">Reference proteome</keyword>
<dbReference type="SUPFAM" id="SSF48726">
    <property type="entry name" value="Immunoglobulin"/>
    <property type="match status" value="1"/>
</dbReference>
<dbReference type="PANTHER" id="PTHR15343">
    <property type="entry name" value="CD7"/>
    <property type="match status" value="1"/>
</dbReference>
<proteinExistence type="predicted"/>
<evidence type="ECO:0000256" key="1">
    <source>
        <dbReference type="SAM" id="Phobius"/>
    </source>
</evidence>
<feature type="transmembrane region" description="Helical" evidence="1">
    <location>
        <begin position="91"/>
        <end position="112"/>
    </location>
</feature>
<dbReference type="GO" id="GO:0016020">
    <property type="term" value="C:membrane"/>
    <property type="evidence" value="ECO:0007669"/>
    <property type="project" value="InterPro"/>
</dbReference>
<accession>A0A7K9Z3K1</accession>
<gene>
    <name evidence="2" type="primary">Cd7</name>
    <name evidence="2" type="ORF">ODOGUJ_R11740</name>
</gene>
<dbReference type="InterPro" id="IPR039090">
    <property type="entry name" value="CD7"/>
</dbReference>
<dbReference type="OrthoDB" id="9899013at2759"/>
<protein>
    <submittedName>
        <fullName evidence="2">CD7 protein</fullName>
    </submittedName>
</protein>
<reference evidence="2 3" key="1">
    <citation type="submission" date="2019-09" db="EMBL/GenBank/DDBJ databases">
        <title>Bird 10,000 Genomes (B10K) Project - Family phase.</title>
        <authorList>
            <person name="Zhang G."/>
        </authorList>
    </citation>
    <scope>NUCLEOTIDE SEQUENCE [LARGE SCALE GENOMIC DNA]</scope>
    <source>
        <strain evidence="2">B10K-DU-001-53</strain>
        <tissue evidence="2">Muscle</tissue>
    </source>
</reference>
<name>A0A7K9Z3K1_9GALL</name>